<evidence type="ECO:0000313" key="1">
    <source>
        <dbReference type="EMBL" id="KKM25880.1"/>
    </source>
</evidence>
<name>A0A0F9LEK4_9ZZZZ</name>
<protein>
    <recommendedName>
        <fullName evidence="2">Hypervirulence associated protein TUDOR domain-containing protein</fullName>
    </recommendedName>
</protein>
<dbReference type="AlphaFoldDB" id="A0A0F9LEK4"/>
<accession>A0A0F9LEK4</accession>
<gene>
    <name evidence="1" type="ORF">LCGC14_1590470</name>
</gene>
<proteinExistence type="predicted"/>
<reference evidence="1" key="1">
    <citation type="journal article" date="2015" name="Nature">
        <title>Complex archaea that bridge the gap between prokaryotes and eukaryotes.</title>
        <authorList>
            <person name="Spang A."/>
            <person name="Saw J.H."/>
            <person name="Jorgensen S.L."/>
            <person name="Zaremba-Niedzwiedzka K."/>
            <person name="Martijn J."/>
            <person name="Lind A.E."/>
            <person name="van Eijk R."/>
            <person name="Schleper C."/>
            <person name="Guy L."/>
            <person name="Ettema T.J."/>
        </authorList>
    </citation>
    <scope>NUCLEOTIDE SEQUENCE</scope>
</reference>
<evidence type="ECO:0008006" key="2">
    <source>
        <dbReference type="Google" id="ProtNLM"/>
    </source>
</evidence>
<sequence length="79" mass="8922">MKIKKGTLIKVKHSRSGTWTGIADRDFDTEEETFYPVSLAQDISVEGLTNVWHKGDSMPCRNTLCTIEELKEASDETEC</sequence>
<organism evidence="1">
    <name type="scientific">marine sediment metagenome</name>
    <dbReference type="NCBI Taxonomy" id="412755"/>
    <lineage>
        <taxon>unclassified sequences</taxon>
        <taxon>metagenomes</taxon>
        <taxon>ecological metagenomes</taxon>
    </lineage>
</organism>
<comment type="caution">
    <text evidence="1">The sequence shown here is derived from an EMBL/GenBank/DDBJ whole genome shotgun (WGS) entry which is preliminary data.</text>
</comment>
<dbReference type="EMBL" id="LAZR01012622">
    <property type="protein sequence ID" value="KKM25880.1"/>
    <property type="molecule type" value="Genomic_DNA"/>
</dbReference>